<dbReference type="Gene3D" id="3.30.379.10">
    <property type="entry name" value="Chitobiase/beta-hexosaminidase domain 2-like"/>
    <property type="match status" value="1"/>
</dbReference>
<dbReference type="EMBL" id="SGXA01000002">
    <property type="protein sequence ID" value="RZS72671.1"/>
    <property type="molecule type" value="Genomic_DNA"/>
</dbReference>
<evidence type="ECO:0000259" key="2">
    <source>
        <dbReference type="Pfam" id="PF17829"/>
    </source>
</evidence>
<dbReference type="PANTHER" id="PTHR37842:SF2">
    <property type="entry name" value="GYLCOSYL HYDROLASE 115 C-TERMINAL DOMAIN-CONTAINING PROTEIN"/>
    <property type="match status" value="1"/>
</dbReference>
<organism evidence="3 4">
    <name type="scientific">Pseudobacter ginsenosidimutans</name>
    <dbReference type="NCBI Taxonomy" id="661488"/>
    <lineage>
        <taxon>Bacteria</taxon>
        <taxon>Pseudomonadati</taxon>
        <taxon>Bacteroidota</taxon>
        <taxon>Chitinophagia</taxon>
        <taxon>Chitinophagales</taxon>
        <taxon>Chitinophagaceae</taxon>
        <taxon>Pseudobacter</taxon>
    </lineage>
</organism>
<dbReference type="InterPro" id="IPR029018">
    <property type="entry name" value="Hex-like_dom2"/>
</dbReference>
<dbReference type="InterPro" id="IPR041437">
    <property type="entry name" value="GH115_C"/>
</dbReference>
<keyword evidence="4" id="KW-1185">Reference proteome</keyword>
<dbReference type="PANTHER" id="PTHR37842">
    <property type="match status" value="1"/>
</dbReference>
<sequence>MKAPLLHMILGTVMVLLMRNSEAQLVAARADASTYSLNKVKILVAPNDHEVVRKAAALLQQDIFLITGERPAIIEKPQPGKLIIIGSSDRSGIIRQLHGKKKLNLTEISNRWEAFHISSIKNPLPNIPEALVITGSDARGTAFGVLELSKQAGVSPWYWWADVPVQKKQSIHIKRSASITDSPLVKYRGIFLNDEAPALSNWSRQHFGGFRAGFYEKVFELMLRLKSNYIWPAMWGNAFYDDDSLNIKMAEQYAIVIGTSHHEPLMRAHDEWRRYGNKQLWNYDSSTMALRDFWRKGLQRATNEKIVTVGMRGDGDEPMSRETATSLLERIVADQRKIISEVSGKPANQTPQLWALYKEVQDYYDKGMRVPDDVTLLLCDDNWGNIRRLPAPDANKRKGGYGIYYHFDYVGGPRNYKWINTNPLPRVWEQMHLAWEYDVKQIWIVNVGDLKPMELPISFFLDYAWNPTRIGPADIRAYTERWAAQQFGDQHQKKIAELLAAYTKITGRKKPELLNENSYNLAGGNAFSSVIEETGKLEKETKAIAAQLPATYRDAFFQLVLHPISAVNNLYQLYYYTALNQHHAKYNLAIANRYADTAKQHFENDSLISLQYHRINNGKWNHMMSQTHIGYTYWQQPPFNKIPALKYLEAPEEEKLISIDTFAKTSKELIPAGFSGNQFYQYSGYVSMDAAHYSNAVNSNGITWTVLPDHGRTGDAITPFPVIAPRQQPGGNAPKLSYDFYVRDASAFELSVYCSPTLNLQHTPEGMQFAVSIDEQEPQIMELNKDDGNTRIWETWVANNIIIKKTNLYISKPGKHTLHFWMVDPGVVLQKLELNAGKAKPGHLGFPETLHR</sequence>
<feature type="domain" description="Gylcosyl hydrolase 115 C-terminal" evidence="2">
    <location>
        <begin position="679"/>
        <end position="848"/>
    </location>
</feature>
<evidence type="ECO:0000313" key="4">
    <source>
        <dbReference type="Proteomes" id="UP000293874"/>
    </source>
</evidence>
<protein>
    <submittedName>
        <fullName evidence="3">Glycosyl hydrolase family 115 (Putative glucuronidase)</fullName>
    </submittedName>
</protein>
<proteinExistence type="predicted"/>
<dbReference type="InterPro" id="IPR031924">
    <property type="entry name" value="GH115"/>
</dbReference>
<gene>
    <name evidence="3" type="ORF">EV199_4594</name>
</gene>
<comment type="caution">
    <text evidence="3">The sequence shown here is derived from an EMBL/GenBank/DDBJ whole genome shotgun (WGS) entry which is preliminary data.</text>
</comment>
<dbReference type="AlphaFoldDB" id="A0A4V2F177"/>
<dbReference type="Pfam" id="PF15979">
    <property type="entry name" value="Glyco_hydro_115"/>
    <property type="match status" value="1"/>
</dbReference>
<dbReference type="GO" id="GO:0005975">
    <property type="term" value="P:carbohydrate metabolic process"/>
    <property type="evidence" value="ECO:0007669"/>
    <property type="project" value="UniProtKB-ARBA"/>
</dbReference>
<name>A0A4V2F177_9BACT</name>
<dbReference type="Gene3D" id="3.20.20.520">
    <property type="entry name" value="Glycosyl hydrolase family 115"/>
    <property type="match status" value="1"/>
</dbReference>
<dbReference type="GO" id="GO:0016787">
    <property type="term" value="F:hydrolase activity"/>
    <property type="evidence" value="ECO:0007669"/>
    <property type="project" value="UniProtKB-KW"/>
</dbReference>
<dbReference type="Gene3D" id="1.20.58.2150">
    <property type="match status" value="1"/>
</dbReference>
<dbReference type="Gene3D" id="2.60.120.1620">
    <property type="match status" value="1"/>
</dbReference>
<dbReference type="Pfam" id="PF17829">
    <property type="entry name" value="GH115_C"/>
    <property type="match status" value="1"/>
</dbReference>
<dbReference type="SUPFAM" id="SSF55545">
    <property type="entry name" value="beta-N-acetylhexosaminidase-like domain"/>
    <property type="match status" value="1"/>
</dbReference>
<keyword evidence="1 3" id="KW-0378">Hydrolase</keyword>
<evidence type="ECO:0000313" key="3">
    <source>
        <dbReference type="EMBL" id="RZS72671.1"/>
    </source>
</evidence>
<dbReference type="InterPro" id="IPR042301">
    <property type="entry name" value="GH115_sf"/>
</dbReference>
<dbReference type="Proteomes" id="UP000293874">
    <property type="component" value="Unassembled WGS sequence"/>
</dbReference>
<dbReference type="RefSeq" id="WP_207234304.1">
    <property type="nucleotide sequence ID" value="NZ_CP042431.1"/>
</dbReference>
<accession>A0A4V2F177</accession>
<evidence type="ECO:0000256" key="1">
    <source>
        <dbReference type="ARBA" id="ARBA00022801"/>
    </source>
</evidence>
<reference evidence="3 4" key="1">
    <citation type="submission" date="2019-02" db="EMBL/GenBank/DDBJ databases">
        <title>Genomic Encyclopedia of Type Strains, Phase IV (KMG-IV): sequencing the most valuable type-strain genomes for metagenomic binning, comparative biology and taxonomic classification.</title>
        <authorList>
            <person name="Goeker M."/>
        </authorList>
    </citation>
    <scope>NUCLEOTIDE SEQUENCE [LARGE SCALE GENOMIC DNA]</scope>
    <source>
        <strain evidence="3 4">DSM 18116</strain>
    </source>
</reference>